<gene>
    <name evidence="1" type="ORF">SDC9_95068</name>
</gene>
<name>A0A645AF87_9ZZZZ</name>
<accession>A0A645AF87</accession>
<protein>
    <submittedName>
        <fullName evidence="1">Uncharacterized protein</fullName>
    </submittedName>
</protein>
<proteinExistence type="predicted"/>
<evidence type="ECO:0000313" key="1">
    <source>
        <dbReference type="EMBL" id="MPM48344.1"/>
    </source>
</evidence>
<comment type="caution">
    <text evidence="1">The sequence shown here is derived from an EMBL/GenBank/DDBJ whole genome shotgun (WGS) entry which is preliminary data.</text>
</comment>
<dbReference type="EMBL" id="VSSQ01012057">
    <property type="protein sequence ID" value="MPM48344.1"/>
    <property type="molecule type" value="Genomic_DNA"/>
</dbReference>
<dbReference type="AlphaFoldDB" id="A0A645AF87"/>
<organism evidence="1">
    <name type="scientific">bioreactor metagenome</name>
    <dbReference type="NCBI Taxonomy" id="1076179"/>
    <lineage>
        <taxon>unclassified sequences</taxon>
        <taxon>metagenomes</taxon>
        <taxon>ecological metagenomes</taxon>
    </lineage>
</organism>
<reference evidence="1" key="1">
    <citation type="submission" date="2019-08" db="EMBL/GenBank/DDBJ databases">
        <authorList>
            <person name="Kucharzyk K."/>
            <person name="Murdoch R.W."/>
            <person name="Higgins S."/>
            <person name="Loffler F."/>
        </authorList>
    </citation>
    <scope>NUCLEOTIDE SEQUENCE</scope>
</reference>
<sequence length="232" mass="25464">MSPAVEAGVASEIPAICVSDVLSGDRRFAAGQGQAVTEITEIVFPGHCFRSRAPEDERTAGGVHHDPGGEKDMPLFSQHNHAFAAGPFHYRVLDGGVKKKIDAFLPEHFRHLQREDAGRKKGRVAEVHRLLRFAVAPGVVERVVSVTDRFAQELFGHSLYNLNAAPVAERHEKIDQSRSGKSAKRTVFLEQQYRTTLSPGGQRGRDAGDAAAGDDDVISFVFRHVRLVKRHG</sequence>